<dbReference type="Proteomes" id="UP000619260">
    <property type="component" value="Unassembled WGS sequence"/>
</dbReference>
<dbReference type="AlphaFoldDB" id="A0A8J4DTA0"/>
<protein>
    <submittedName>
        <fullName evidence="2">Uncharacterized protein</fullName>
    </submittedName>
</protein>
<sequence>MTDLKAFRRACYEAARQTGGELTEFRISDHPTPNFHQAIITYSHRNVAVVCARDAPLLALAVPRVIEFTPAREAGPLTFVDVPDLIAVLRTAPGFRLLTATELVGPIDAAKWPRISQHDMRYRQPQTLARVCSTTGTNPRSHMLFLPPFGRSRSTRGLPNVIDDGAADLPLAPKTESRIVAPPTAHPSGHAIRSCR</sequence>
<name>A0A8J4DTA0_9ACTN</name>
<evidence type="ECO:0000256" key="1">
    <source>
        <dbReference type="SAM" id="MobiDB-lite"/>
    </source>
</evidence>
<comment type="caution">
    <text evidence="2">The sequence shown here is derived from an EMBL/GenBank/DDBJ whole genome shotgun (WGS) entry which is preliminary data.</text>
</comment>
<organism evidence="2 3">
    <name type="scientific">Virgisporangium aliadipatigenens</name>
    <dbReference type="NCBI Taxonomy" id="741659"/>
    <lineage>
        <taxon>Bacteria</taxon>
        <taxon>Bacillati</taxon>
        <taxon>Actinomycetota</taxon>
        <taxon>Actinomycetes</taxon>
        <taxon>Micromonosporales</taxon>
        <taxon>Micromonosporaceae</taxon>
        <taxon>Virgisporangium</taxon>
    </lineage>
</organism>
<reference evidence="2" key="1">
    <citation type="submission" date="2021-01" db="EMBL/GenBank/DDBJ databases">
        <title>Whole genome shotgun sequence of Virgisporangium aliadipatigenens NBRC 105644.</title>
        <authorList>
            <person name="Komaki H."/>
            <person name="Tamura T."/>
        </authorList>
    </citation>
    <scope>NUCLEOTIDE SEQUENCE</scope>
    <source>
        <strain evidence="2">NBRC 105644</strain>
    </source>
</reference>
<evidence type="ECO:0000313" key="2">
    <source>
        <dbReference type="EMBL" id="GIJ48042.1"/>
    </source>
</evidence>
<keyword evidence="3" id="KW-1185">Reference proteome</keyword>
<gene>
    <name evidence="2" type="ORF">Val02_49280</name>
</gene>
<accession>A0A8J4DTA0</accession>
<evidence type="ECO:0000313" key="3">
    <source>
        <dbReference type="Proteomes" id="UP000619260"/>
    </source>
</evidence>
<dbReference type="EMBL" id="BOPF01000019">
    <property type="protein sequence ID" value="GIJ48042.1"/>
    <property type="molecule type" value="Genomic_DNA"/>
</dbReference>
<dbReference type="RefSeq" id="WP_203901547.1">
    <property type="nucleotide sequence ID" value="NZ_BOPF01000019.1"/>
</dbReference>
<proteinExistence type="predicted"/>
<feature type="region of interest" description="Disordered" evidence="1">
    <location>
        <begin position="175"/>
        <end position="196"/>
    </location>
</feature>